<comment type="similarity">
    <text evidence="2 6">Belongs to the adaptor complexes small subunit family.</text>
</comment>
<feature type="domain" description="AP complex mu/sigma subunit" evidence="7">
    <location>
        <begin position="1"/>
        <end position="105"/>
    </location>
</feature>
<evidence type="ECO:0000259" key="7">
    <source>
        <dbReference type="Pfam" id="PF01217"/>
    </source>
</evidence>
<dbReference type="InterPro" id="IPR000804">
    <property type="entry name" value="Clathrin_sm-chain_CS"/>
</dbReference>
<sequence length="113" mass="13270">MIRFLLVQNRQGKLRLAKYYAPIDEADQARIPAEVHRLVSPRDRRFQSNFVQFRSDKIVYRQYAGLYFCLCIDMRDNELVYFEAIQLLVEVLDAHFSPVCELDLVTGRAISRG</sequence>
<evidence type="ECO:0000313" key="9">
    <source>
        <dbReference type="Proteomes" id="UP001213623"/>
    </source>
</evidence>
<dbReference type="PANTHER" id="PTHR11753">
    <property type="entry name" value="ADAPTOR COMPLEXES SMALL SUBUNIT FAMILY"/>
    <property type="match status" value="1"/>
</dbReference>
<dbReference type="Proteomes" id="UP001213623">
    <property type="component" value="Chromosome 7"/>
</dbReference>
<dbReference type="PIRSF" id="PIRSF015588">
    <property type="entry name" value="AP_complex_sigma"/>
    <property type="match status" value="1"/>
</dbReference>
<evidence type="ECO:0000256" key="4">
    <source>
        <dbReference type="ARBA" id="ARBA00022927"/>
    </source>
</evidence>
<proteinExistence type="inferred from homology"/>
<evidence type="ECO:0000313" key="8">
    <source>
        <dbReference type="EMBL" id="WFD28692.1"/>
    </source>
</evidence>
<dbReference type="GO" id="GO:0012505">
    <property type="term" value="C:endomembrane system"/>
    <property type="evidence" value="ECO:0007669"/>
    <property type="project" value="UniProtKB-SubCell"/>
</dbReference>
<organism evidence="8 9">
    <name type="scientific">Malassezia nana</name>
    <dbReference type="NCBI Taxonomy" id="180528"/>
    <lineage>
        <taxon>Eukaryota</taxon>
        <taxon>Fungi</taxon>
        <taxon>Dikarya</taxon>
        <taxon>Basidiomycota</taxon>
        <taxon>Ustilaginomycotina</taxon>
        <taxon>Malasseziomycetes</taxon>
        <taxon>Malasseziales</taxon>
        <taxon>Malasseziaceae</taxon>
        <taxon>Malassezia</taxon>
    </lineage>
</organism>
<evidence type="ECO:0000256" key="1">
    <source>
        <dbReference type="ARBA" id="ARBA00004308"/>
    </source>
</evidence>
<dbReference type="InterPro" id="IPR016635">
    <property type="entry name" value="AP_complex_ssu"/>
</dbReference>
<dbReference type="InterPro" id="IPR011012">
    <property type="entry name" value="Longin-like_dom_sf"/>
</dbReference>
<keyword evidence="5 6" id="KW-0472">Membrane</keyword>
<dbReference type="Gene3D" id="3.30.450.60">
    <property type="match status" value="1"/>
</dbReference>
<dbReference type="GO" id="GO:0006886">
    <property type="term" value="P:intracellular protein transport"/>
    <property type="evidence" value="ECO:0007669"/>
    <property type="project" value="UniProtKB-UniRule"/>
</dbReference>
<gene>
    <name evidence="8" type="primary">APS2</name>
    <name evidence="8" type="ORF">MNAN1_003705</name>
</gene>
<keyword evidence="9" id="KW-1185">Reference proteome</keyword>
<evidence type="ECO:0000256" key="5">
    <source>
        <dbReference type="ARBA" id="ARBA00023136"/>
    </source>
</evidence>
<reference evidence="8" key="1">
    <citation type="submission" date="2023-03" db="EMBL/GenBank/DDBJ databases">
        <title>Mating type loci evolution in Malassezia.</title>
        <authorList>
            <person name="Coelho M.A."/>
        </authorList>
    </citation>
    <scope>NUCLEOTIDE SEQUENCE</scope>
    <source>
        <strain evidence="8">CBS 9557</strain>
    </source>
</reference>
<dbReference type="GO" id="GO:0030117">
    <property type="term" value="C:membrane coat"/>
    <property type="evidence" value="ECO:0007669"/>
    <property type="project" value="InterPro"/>
</dbReference>
<accession>A0AAF0ELM4</accession>
<dbReference type="AlphaFoldDB" id="A0AAF0ELM4"/>
<name>A0AAF0ELM4_9BASI</name>
<dbReference type="EMBL" id="CP119898">
    <property type="protein sequence ID" value="WFD28692.1"/>
    <property type="molecule type" value="Genomic_DNA"/>
</dbReference>
<dbReference type="Pfam" id="PF01217">
    <property type="entry name" value="Clat_adaptor_s"/>
    <property type="match status" value="1"/>
</dbReference>
<keyword evidence="3 6" id="KW-0813">Transport</keyword>
<evidence type="ECO:0000256" key="2">
    <source>
        <dbReference type="ARBA" id="ARBA00006972"/>
    </source>
</evidence>
<comment type="subcellular location">
    <subcellularLocation>
        <location evidence="1">Endomembrane system</location>
    </subcellularLocation>
</comment>
<dbReference type="PROSITE" id="PS00989">
    <property type="entry name" value="CLAT_ADAPTOR_S"/>
    <property type="match status" value="1"/>
</dbReference>
<protein>
    <recommendedName>
        <fullName evidence="6">AP complex subunit sigma</fullName>
    </recommendedName>
</protein>
<keyword evidence="4 6" id="KW-0653">Protein transport</keyword>
<evidence type="ECO:0000256" key="6">
    <source>
        <dbReference type="PIRNR" id="PIRNR015588"/>
    </source>
</evidence>
<dbReference type="GO" id="GO:0016192">
    <property type="term" value="P:vesicle-mediated transport"/>
    <property type="evidence" value="ECO:0007669"/>
    <property type="project" value="InterPro"/>
</dbReference>
<evidence type="ECO:0000256" key="3">
    <source>
        <dbReference type="ARBA" id="ARBA00022448"/>
    </source>
</evidence>
<dbReference type="InterPro" id="IPR022775">
    <property type="entry name" value="AP_mu_sigma_su"/>
</dbReference>
<dbReference type="SUPFAM" id="SSF64356">
    <property type="entry name" value="SNARE-like"/>
    <property type="match status" value="1"/>
</dbReference>